<evidence type="ECO:0000259" key="3">
    <source>
        <dbReference type="PROSITE" id="PS50110"/>
    </source>
</evidence>
<evidence type="ECO:0000256" key="2">
    <source>
        <dbReference type="SAM" id="MobiDB-lite"/>
    </source>
</evidence>
<dbReference type="Pfam" id="PF00072">
    <property type="entry name" value="Response_reg"/>
    <property type="match status" value="1"/>
</dbReference>
<protein>
    <submittedName>
        <fullName evidence="4">Response regulator</fullName>
    </submittedName>
</protein>
<reference evidence="5" key="1">
    <citation type="journal article" date="2021" name="Syst. Appl. Microbiol.">
        <title>Roseomonas hellenica sp. nov., isolated from roots of wild-growing Alkanna tinctoria.</title>
        <authorList>
            <person name="Rat A."/>
            <person name="Naranjo H.D."/>
            <person name="Lebbe L."/>
            <person name="Cnockaert M."/>
            <person name="Krigas N."/>
            <person name="Grigoriadou K."/>
            <person name="Maloupa E."/>
            <person name="Willems A."/>
        </authorList>
    </citation>
    <scope>NUCLEOTIDE SEQUENCE [LARGE SCALE GENOMIC DNA]</scope>
    <source>
        <strain evidence="5">LMG 31523</strain>
    </source>
</reference>
<dbReference type="Gene3D" id="3.40.50.2300">
    <property type="match status" value="1"/>
</dbReference>
<evidence type="ECO:0000313" key="5">
    <source>
        <dbReference type="Proteomes" id="UP001196870"/>
    </source>
</evidence>
<dbReference type="InterPro" id="IPR001789">
    <property type="entry name" value="Sig_transdc_resp-reg_receiver"/>
</dbReference>
<proteinExistence type="predicted"/>
<feature type="compositionally biased region" description="Basic and acidic residues" evidence="2">
    <location>
        <begin position="12"/>
        <end position="24"/>
    </location>
</feature>
<feature type="region of interest" description="Disordered" evidence="2">
    <location>
        <begin position="1"/>
        <end position="25"/>
    </location>
</feature>
<feature type="compositionally biased region" description="Gly residues" evidence="2">
    <location>
        <begin position="1"/>
        <end position="10"/>
    </location>
</feature>
<evidence type="ECO:0000256" key="1">
    <source>
        <dbReference type="PROSITE-ProRule" id="PRU00169"/>
    </source>
</evidence>
<sequence length="140" mass="15265">MTAGRKGGARGYESRDDPRPEPETPFRIAGKRVLVAEDDYLIAKDVAATLTEAGATIVGPAATVEAAVQLLETEKVDGAVLDINLEDEHVYRLADELTARKVPYIFITGYSRATIPLRYASVPLFEKPLVLRQIAGRLVL</sequence>
<dbReference type="EMBL" id="JAAGBB010000008">
    <property type="protein sequence ID" value="MBR0664475.1"/>
    <property type="molecule type" value="Genomic_DNA"/>
</dbReference>
<dbReference type="Proteomes" id="UP001196870">
    <property type="component" value="Unassembled WGS sequence"/>
</dbReference>
<name>A0ABS5EVZ8_9PROT</name>
<comment type="caution">
    <text evidence="4">The sequence shown here is derived from an EMBL/GenBank/DDBJ whole genome shotgun (WGS) entry which is preliminary data.</text>
</comment>
<keyword evidence="1" id="KW-0597">Phosphoprotein</keyword>
<feature type="domain" description="Response regulatory" evidence="3">
    <location>
        <begin position="32"/>
        <end position="140"/>
    </location>
</feature>
<gene>
    <name evidence="4" type="ORF">GXW71_08925</name>
</gene>
<keyword evidence="5" id="KW-1185">Reference proteome</keyword>
<dbReference type="SUPFAM" id="SSF52172">
    <property type="entry name" value="CheY-like"/>
    <property type="match status" value="1"/>
</dbReference>
<dbReference type="InterPro" id="IPR011006">
    <property type="entry name" value="CheY-like_superfamily"/>
</dbReference>
<dbReference type="PROSITE" id="PS50110">
    <property type="entry name" value="RESPONSE_REGULATORY"/>
    <property type="match status" value="1"/>
</dbReference>
<accession>A0ABS5EVZ8</accession>
<evidence type="ECO:0000313" key="4">
    <source>
        <dbReference type="EMBL" id="MBR0664475.1"/>
    </source>
</evidence>
<dbReference type="SMART" id="SM00448">
    <property type="entry name" value="REC"/>
    <property type="match status" value="1"/>
</dbReference>
<feature type="modified residue" description="4-aspartylphosphate" evidence="1">
    <location>
        <position position="82"/>
    </location>
</feature>
<organism evidence="4 5">
    <name type="scientific">Plastoroseomonas hellenica</name>
    <dbReference type="NCBI Taxonomy" id="2687306"/>
    <lineage>
        <taxon>Bacteria</taxon>
        <taxon>Pseudomonadati</taxon>
        <taxon>Pseudomonadota</taxon>
        <taxon>Alphaproteobacteria</taxon>
        <taxon>Acetobacterales</taxon>
        <taxon>Acetobacteraceae</taxon>
        <taxon>Plastoroseomonas</taxon>
    </lineage>
</organism>